<dbReference type="GO" id="GO:0004674">
    <property type="term" value="F:protein serine/threonine kinase activity"/>
    <property type="evidence" value="ECO:0007669"/>
    <property type="project" value="TreeGrafter"/>
</dbReference>
<dbReference type="EMBL" id="JAECZO010000357">
    <property type="protein sequence ID" value="KAK7199421.1"/>
    <property type="molecule type" value="Genomic_DNA"/>
</dbReference>
<proteinExistence type="predicted"/>
<dbReference type="AlphaFoldDB" id="A0AAW0F1Z0"/>
<dbReference type="Gene3D" id="1.10.510.10">
    <property type="entry name" value="Transferase(Phosphotransferase) domain 1"/>
    <property type="match status" value="1"/>
</dbReference>
<sequence>MLRGDYAGALAAYRGVADIADLEPGLLPASMRREAAASAVTGGAASVQVARLVRECEQRVRQRLTEPLCRPCGSRFGIDAVLKLTLPDTDGVREQRQVEREKKTVRFRSVVVSNASSAPSDMRQCAAARLRHVTLIEVEGHPERRVFGCSPCGIRDNFGAFWRLPQGPAHPAQRGPWSMRHVALGSAGALCSVVFFPMRSIPSIVTKRICDAPVGPMSDALRSAIPVCEATRREHKELDHLLTMWQSLTHPNLVPIVSYATCVEGGVALISECRPGCVMREVFARYPRVQGLIVELWGLGILSALAFLHERGLAHGSVSMDTVLIEADGSCRLKRFYPDLAIMLRLFRMRRTCYVSPLMATGALPTPACDMFCYGLLMLEAVTRQPPWRWAVGTDGTALGSPAELTALMKAGGQAFSDAVVAGRVVTNTNPLEVFRVENSIQQRAKEMVIRCVSTDAGSRPTAVEVRNLNKQLIASEGVTFEEDA</sequence>
<accession>A0AAW0F1Z0</accession>
<comment type="caution">
    <text evidence="2">The sequence shown here is derived from an EMBL/GenBank/DDBJ whole genome shotgun (WGS) entry which is preliminary data.</text>
</comment>
<keyword evidence="2" id="KW-0418">Kinase</keyword>
<dbReference type="GO" id="GO:0005524">
    <property type="term" value="F:ATP binding"/>
    <property type="evidence" value="ECO:0007669"/>
    <property type="project" value="InterPro"/>
</dbReference>
<reference evidence="2 3" key="1">
    <citation type="journal article" date="2021" name="MBio">
        <title>A New Model Trypanosomatid, Novymonas esmeraldas: Genomic Perception of Its 'Candidatus Pandoraea novymonadis' Endosymbiont.</title>
        <authorList>
            <person name="Zakharova A."/>
            <person name="Saura A."/>
            <person name="Butenko A."/>
            <person name="Podesvova L."/>
            <person name="Warmusova S."/>
            <person name="Kostygov A.Y."/>
            <person name="Nenarokova A."/>
            <person name="Lukes J."/>
            <person name="Opperdoes F.R."/>
            <person name="Yurchenko V."/>
        </authorList>
    </citation>
    <scope>NUCLEOTIDE SEQUENCE [LARGE SCALE GENOMIC DNA]</scope>
    <source>
        <strain evidence="2 3">E262AT.01</strain>
    </source>
</reference>
<dbReference type="SMART" id="SM00220">
    <property type="entry name" value="S_TKc"/>
    <property type="match status" value="1"/>
</dbReference>
<keyword evidence="2" id="KW-0808">Transferase</keyword>
<dbReference type="PANTHER" id="PTHR44329">
    <property type="entry name" value="SERINE/THREONINE-PROTEIN KINASE TNNI3K-RELATED"/>
    <property type="match status" value="1"/>
</dbReference>
<name>A0AAW0F1Z0_9TRYP</name>
<dbReference type="Proteomes" id="UP001430356">
    <property type="component" value="Unassembled WGS sequence"/>
</dbReference>
<dbReference type="Pfam" id="PF00069">
    <property type="entry name" value="Pkinase"/>
    <property type="match status" value="1"/>
</dbReference>
<dbReference type="SUPFAM" id="SSF56112">
    <property type="entry name" value="Protein kinase-like (PK-like)"/>
    <property type="match status" value="1"/>
</dbReference>
<evidence type="ECO:0000313" key="3">
    <source>
        <dbReference type="Proteomes" id="UP001430356"/>
    </source>
</evidence>
<organism evidence="2 3">
    <name type="scientific">Novymonas esmeraldas</name>
    <dbReference type="NCBI Taxonomy" id="1808958"/>
    <lineage>
        <taxon>Eukaryota</taxon>
        <taxon>Discoba</taxon>
        <taxon>Euglenozoa</taxon>
        <taxon>Kinetoplastea</taxon>
        <taxon>Metakinetoplastina</taxon>
        <taxon>Trypanosomatida</taxon>
        <taxon>Trypanosomatidae</taxon>
        <taxon>Novymonas</taxon>
    </lineage>
</organism>
<dbReference type="InterPro" id="IPR011009">
    <property type="entry name" value="Kinase-like_dom_sf"/>
</dbReference>
<feature type="domain" description="Protein kinase" evidence="1">
    <location>
        <begin position="179"/>
        <end position="474"/>
    </location>
</feature>
<evidence type="ECO:0000313" key="2">
    <source>
        <dbReference type="EMBL" id="KAK7199421.1"/>
    </source>
</evidence>
<protein>
    <submittedName>
        <fullName evidence="2">Protein tyrosine kinase/Protein kinase domain containing protein</fullName>
    </submittedName>
</protein>
<dbReference type="InterPro" id="IPR051681">
    <property type="entry name" value="Ser/Thr_Kinases-Pseudokinases"/>
</dbReference>
<keyword evidence="3" id="KW-1185">Reference proteome</keyword>
<dbReference type="InterPro" id="IPR000719">
    <property type="entry name" value="Prot_kinase_dom"/>
</dbReference>
<dbReference type="PROSITE" id="PS50011">
    <property type="entry name" value="PROTEIN_KINASE_DOM"/>
    <property type="match status" value="1"/>
</dbReference>
<evidence type="ECO:0000259" key="1">
    <source>
        <dbReference type="PROSITE" id="PS50011"/>
    </source>
</evidence>
<gene>
    <name evidence="2" type="ORF">NESM_000916300</name>
</gene>